<dbReference type="Proteomes" id="UP000825935">
    <property type="component" value="Chromosome 37"/>
</dbReference>
<dbReference type="InterPro" id="IPR057207">
    <property type="entry name" value="FBXL15_LRR"/>
</dbReference>
<comment type="caution">
    <text evidence="3">The sequence shown here is derived from an EMBL/GenBank/DDBJ whole genome shotgun (WGS) entry which is preliminary data.</text>
</comment>
<dbReference type="InterPro" id="IPR032675">
    <property type="entry name" value="LRR_dom_sf"/>
</dbReference>
<dbReference type="EMBL" id="CM035442">
    <property type="protein sequence ID" value="KAH7279304.1"/>
    <property type="molecule type" value="Genomic_DNA"/>
</dbReference>
<reference evidence="3" key="1">
    <citation type="submission" date="2021-08" db="EMBL/GenBank/DDBJ databases">
        <title>WGS assembly of Ceratopteris richardii.</title>
        <authorList>
            <person name="Marchant D.B."/>
            <person name="Chen G."/>
            <person name="Jenkins J."/>
            <person name="Shu S."/>
            <person name="Leebens-Mack J."/>
            <person name="Grimwood J."/>
            <person name="Schmutz J."/>
            <person name="Soltis P."/>
            <person name="Soltis D."/>
            <person name="Chen Z.-H."/>
        </authorList>
    </citation>
    <scope>NUCLEOTIDE SEQUENCE</scope>
    <source>
        <strain evidence="3">Whitten #5841</strain>
        <tissue evidence="3">Leaf</tissue>
    </source>
</reference>
<dbReference type="Pfam" id="PF12937">
    <property type="entry name" value="F-box-like"/>
    <property type="match status" value="1"/>
</dbReference>
<dbReference type="EMBL" id="CM035442">
    <property type="protein sequence ID" value="KAH7279303.1"/>
    <property type="molecule type" value="Genomic_DNA"/>
</dbReference>
<dbReference type="EMBL" id="CM035442">
    <property type="protein sequence ID" value="KAH7279302.1"/>
    <property type="molecule type" value="Genomic_DNA"/>
</dbReference>
<evidence type="ECO:0000259" key="2">
    <source>
        <dbReference type="SMART" id="SM00256"/>
    </source>
</evidence>
<dbReference type="SUPFAM" id="SSF81383">
    <property type="entry name" value="F-box domain"/>
    <property type="match status" value="1"/>
</dbReference>
<dbReference type="InterPro" id="IPR006553">
    <property type="entry name" value="Leu-rich_rpt_Cys-con_subtyp"/>
</dbReference>
<dbReference type="Gene3D" id="3.80.10.10">
    <property type="entry name" value="Ribonuclease Inhibitor"/>
    <property type="match status" value="4"/>
</dbReference>
<dbReference type="EMBL" id="CM035442">
    <property type="protein sequence ID" value="KAH7279305.1"/>
    <property type="molecule type" value="Genomic_DNA"/>
</dbReference>
<evidence type="ECO:0000313" key="3">
    <source>
        <dbReference type="EMBL" id="KAH7279303.1"/>
    </source>
</evidence>
<dbReference type="OrthoDB" id="550575at2759"/>
<evidence type="ECO:0000256" key="1">
    <source>
        <dbReference type="SAM" id="MobiDB-lite"/>
    </source>
</evidence>
<dbReference type="InterPro" id="IPR001810">
    <property type="entry name" value="F-box_dom"/>
</dbReference>
<organism evidence="3 4">
    <name type="scientific">Ceratopteris richardii</name>
    <name type="common">Triangle waterfern</name>
    <dbReference type="NCBI Taxonomy" id="49495"/>
    <lineage>
        <taxon>Eukaryota</taxon>
        <taxon>Viridiplantae</taxon>
        <taxon>Streptophyta</taxon>
        <taxon>Embryophyta</taxon>
        <taxon>Tracheophyta</taxon>
        <taxon>Polypodiopsida</taxon>
        <taxon>Polypodiidae</taxon>
        <taxon>Polypodiales</taxon>
        <taxon>Pteridineae</taxon>
        <taxon>Pteridaceae</taxon>
        <taxon>Parkerioideae</taxon>
        <taxon>Ceratopteris</taxon>
    </lineage>
</organism>
<gene>
    <name evidence="3" type="ORF">KP509_37G013800</name>
</gene>
<dbReference type="SMART" id="SM00256">
    <property type="entry name" value="FBOX"/>
    <property type="match status" value="1"/>
</dbReference>
<dbReference type="Gene3D" id="1.20.1280.50">
    <property type="match status" value="1"/>
</dbReference>
<name>A0A8T2Q6W1_CERRI</name>
<dbReference type="GO" id="GO:0031146">
    <property type="term" value="P:SCF-dependent proteasomal ubiquitin-dependent protein catabolic process"/>
    <property type="evidence" value="ECO:0007669"/>
    <property type="project" value="TreeGrafter"/>
</dbReference>
<evidence type="ECO:0000313" key="4">
    <source>
        <dbReference type="Proteomes" id="UP000825935"/>
    </source>
</evidence>
<sequence>MFNENVMSAPHSKLASGYGPLCSVEICEPHLESGKLLLDGLVSYCAPFQALSHPFPFSQILEIFCTQHEQKYQKRHLESGNVYDGYFNHSQRRRLDVISGQKYNVHRCQTDWINTLPDELLCQIFHFLSTDRDRFASASVCKRWLMLQSHMSRGDFLESDTSKGGPQSQDRKFKGETDSNEDVESEVHLEGYDGDLSRCLSGRKASDVRLAAIALGTQSCGGLGKLSIRDGSATGFKLSLTDVGLSAIGSWCSGLRVLSLWNCPYITDQGLASIGNGCHILEKVDLYKCPLVGDSGLQVIAKRCPRLSYLNLDECEKISDVALVAVAEHCANLTILTLQNCPQVSDYGITKVVCNLKMLKKLKLSGLRLTGRSLESIGAQEGDLSWLTLQNLDQVGPDGFVCITHPRGLHKLKHLHIADCRNFTDFSLSMVAKCCGNLKHFSLHKCDLVSDKGLILFMKSVPSLQVLHLEKCNMISGTGIVSALSVRGKELREFQIKKCAGVHEVQAICPPIPDGSALQSICITDCPDVGDLLVALVGLLCKEAVSIDFSGLQNITDDGLLAFLCGGGSKLTSLKLSGCCKISDRALCVIVQEGGQTIRNLALDGCKNLSDKSLKAISSNCPFLEDLDISDCAITNAGLEDWVSSNGKMLSSLNLSGCVGVTDRSLSSILKNCDHLQDLNLKNCKGISERAASAFQSRKLNCMVLY</sequence>
<dbReference type="AlphaFoldDB" id="A0A8T2Q6W1"/>
<dbReference type="OMA" id="IRKCCFV"/>
<feature type="domain" description="F-box" evidence="2">
    <location>
        <begin position="116"/>
        <end position="157"/>
    </location>
</feature>
<dbReference type="GO" id="GO:0019005">
    <property type="term" value="C:SCF ubiquitin ligase complex"/>
    <property type="evidence" value="ECO:0007669"/>
    <property type="project" value="TreeGrafter"/>
</dbReference>
<feature type="region of interest" description="Disordered" evidence="1">
    <location>
        <begin position="156"/>
        <end position="185"/>
    </location>
</feature>
<proteinExistence type="predicted"/>
<keyword evidence="4" id="KW-1185">Reference proteome</keyword>
<dbReference type="SMART" id="SM00367">
    <property type="entry name" value="LRR_CC"/>
    <property type="match status" value="15"/>
</dbReference>
<dbReference type="PANTHER" id="PTHR13318">
    <property type="entry name" value="PARTNER OF PAIRED, ISOFORM B-RELATED"/>
    <property type="match status" value="1"/>
</dbReference>
<dbReference type="InterPro" id="IPR036047">
    <property type="entry name" value="F-box-like_dom_sf"/>
</dbReference>
<dbReference type="Pfam" id="PF25372">
    <property type="entry name" value="DUF7885"/>
    <property type="match status" value="2"/>
</dbReference>
<protein>
    <recommendedName>
        <fullName evidence="2">F-box domain-containing protein</fullName>
    </recommendedName>
</protein>
<accession>A0A8T2Q6W1</accession>
<dbReference type="PANTHER" id="PTHR13318:SF178">
    <property type="entry name" value="OS02G0200900 PROTEIN"/>
    <property type="match status" value="1"/>
</dbReference>
<dbReference type="SUPFAM" id="SSF52047">
    <property type="entry name" value="RNI-like"/>
    <property type="match status" value="2"/>
</dbReference>